<dbReference type="CDD" id="cd01389">
    <property type="entry name" value="HMG-box_ROX1-like"/>
    <property type="match status" value="1"/>
</dbReference>
<dbReference type="RefSeq" id="XP_013327127.1">
    <property type="nucleotide sequence ID" value="XM_013471673.1"/>
</dbReference>
<keyword evidence="3" id="KW-0804">Transcription</keyword>
<name>A0A0F4YQY2_RASE3</name>
<dbReference type="Pfam" id="PF00505">
    <property type="entry name" value="HMG_box"/>
    <property type="match status" value="1"/>
</dbReference>
<dbReference type="GO" id="GO:0000978">
    <property type="term" value="F:RNA polymerase II cis-regulatory region sequence-specific DNA binding"/>
    <property type="evidence" value="ECO:0007669"/>
    <property type="project" value="TreeGrafter"/>
</dbReference>
<feature type="compositionally biased region" description="Polar residues" evidence="5">
    <location>
        <begin position="571"/>
        <end position="593"/>
    </location>
</feature>
<dbReference type="Gene3D" id="1.10.30.10">
    <property type="entry name" value="High mobility group box domain"/>
    <property type="match status" value="1"/>
</dbReference>
<dbReference type="GO" id="GO:0005634">
    <property type="term" value="C:nucleus"/>
    <property type="evidence" value="ECO:0007669"/>
    <property type="project" value="UniProtKB-UniRule"/>
</dbReference>
<dbReference type="PROSITE" id="PS50118">
    <property type="entry name" value="HMG_BOX_2"/>
    <property type="match status" value="1"/>
</dbReference>
<dbReference type="Proteomes" id="UP000053958">
    <property type="component" value="Unassembled WGS sequence"/>
</dbReference>
<gene>
    <name evidence="7" type="ORF">T310_5459</name>
</gene>
<keyword evidence="4" id="KW-0539">Nucleus</keyword>
<feature type="region of interest" description="Disordered" evidence="5">
    <location>
        <begin position="226"/>
        <end position="378"/>
    </location>
</feature>
<dbReference type="FunFam" id="1.10.30.10:FF:000041">
    <property type="entry name" value="HMG box family protein"/>
    <property type="match status" value="1"/>
</dbReference>
<evidence type="ECO:0000259" key="6">
    <source>
        <dbReference type="PROSITE" id="PS50118"/>
    </source>
</evidence>
<dbReference type="SUPFAM" id="SSF47095">
    <property type="entry name" value="HMG-box"/>
    <property type="match status" value="1"/>
</dbReference>
<sequence length="724" mass="79740">MVLLATGLSPRTYTIVHIEVLIDSLFLLMSFDRVLPRPAALYDEQAGRIHRKTSSLLEHKIMNDHHGLSPVTTAVTNRIDSLPTTRPNGSYRHLAEPASCSTSLGQMQLSSLNREKVSQNQIPVRILTTPKQAAADEACPRDRSASSSPTKKESAKESATQFCLCQPDPKIPRPRNAFILYRQHYQAAVVAQNPGLANPEISKIIGEQWRALPEETKDEWKALAEAEKARHQQQYPDYRYQPRRYGRDGGSRSGSSSISTNPAGATVCNRCGGRLMNPPSAPDTPLTASGPMSSSRSSQADLSSSQSNSSRGARDAPARPPSPSQLRVDNDRRASRQSYWKDTDPPSSNVKRRRLTTNGIHKINPNDGSLDSEPYSLSSQKTYVPRPGVAYFRSHCESATNGRTHRRLENDGYYDPSLKLPPLKTSLSSIQNQRDVEATVMTISVVNKIKVLAKISPPLSNRSIVKNSLPRGAVIAVDGQDPALVNVMLKYLGTLLTKDGKYTVRVFEGPEVRSRQNSFKAGEMGDATVDYLHVISVWHRISDEITQFILSKSGSNGTRSVDDPSSPVSPKSTIPKSSRTQISSPMTSSNNGIANGLGQNGLGQSSASHAKGPNPIPIALVPRYQLTTADTFACSIPIHDSYAPLDHWQWMASLWRACIGPDVTVHIRECDREELDRHGVGNPVEVRLNDARTLIVRRTPDSPKDIEEKALRRVGFEIEDFLTR</sequence>
<proteinExistence type="predicted"/>
<dbReference type="GO" id="GO:0001228">
    <property type="term" value="F:DNA-binding transcription activator activity, RNA polymerase II-specific"/>
    <property type="evidence" value="ECO:0007669"/>
    <property type="project" value="TreeGrafter"/>
</dbReference>
<evidence type="ECO:0000313" key="8">
    <source>
        <dbReference type="Proteomes" id="UP000053958"/>
    </source>
</evidence>
<dbReference type="GO" id="GO:0000122">
    <property type="term" value="P:negative regulation of transcription by RNA polymerase II"/>
    <property type="evidence" value="ECO:0007669"/>
    <property type="project" value="TreeGrafter"/>
</dbReference>
<comment type="caution">
    <text evidence="7">The sequence shown here is derived from an EMBL/GenBank/DDBJ whole genome shotgun (WGS) entry which is preliminary data.</text>
</comment>
<feature type="region of interest" description="Disordered" evidence="5">
    <location>
        <begin position="553"/>
        <end position="610"/>
    </location>
</feature>
<protein>
    <submittedName>
        <fullName evidence="7">HMG box transcriptional regulator</fullName>
    </submittedName>
</protein>
<organism evidence="7 8">
    <name type="scientific">Rasamsonia emersonii (strain ATCC 16479 / CBS 393.64 / IMI 116815)</name>
    <dbReference type="NCBI Taxonomy" id="1408163"/>
    <lineage>
        <taxon>Eukaryota</taxon>
        <taxon>Fungi</taxon>
        <taxon>Dikarya</taxon>
        <taxon>Ascomycota</taxon>
        <taxon>Pezizomycotina</taxon>
        <taxon>Eurotiomycetes</taxon>
        <taxon>Eurotiomycetidae</taxon>
        <taxon>Eurotiales</taxon>
        <taxon>Trichocomaceae</taxon>
        <taxon>Rasamsonia</taxon>
    </lineage>
</organism>
<evidence type="ECO:0000313" key="7">
    <source>
        <dbReference type="EMBL" id="KKA20515.1"/>
    </source>
</evidence>
<feature type="compositionally biased region" description="Low complexity" evidence="5">
    <location>
        <begin position="293"/>
        <end position="311"/>
    </location>
</feature>
<evidence type="ECO:0000256" key="3">
    <source>
        <dbReference type="ARBA" id="ARBA00023163"/>
    </source>
</evidence>
<evidence type="ECO:0000256" key="1">
    <source>
        <dbReference type="ARBA" id="ARBA00023015"/>
    </source>
</evidence>
<keyword evidence="1" id="KW-0805">Transcription regulation</keyword>
<evidence type="ECO:0000256" key="2">
    <source>
        <dbReference type="ARBA" id="ARBA00023125"/>
    </source>
</evidence>
<dbReference type="SMART" id="SM00398">
    <property type="entry name" value="HMG"/>
    <property type="match status" value="1"/>
</dbReference>
<reference evidence="7 8" key="1">
    <citation type="submission" date="2015-04" db="EMBL/GenBank/DDBJ databases">
        <authorList>
            <person name="Heijne W.H."/>
            <person name="Fedorova N.D."/>
            <person name="Nierman W.C."/>
            <person name="Vollebregt A.W."/>
            <person name="Zhao Z."/>
            <person name="Wu L."/>
            <person name="Kumar M."/>
            <person name="Stam H."/>
            <person name="van den Berg M.A."/>
            <person name="Pel H.J."/>
        </authorList>
    </citation>
    <scope>NUCLEOTIDE SEQUENCE [LARGE SCALE GENOMIC DNA]</scope>
    <source>
        <strain evidence="7 8">CBS 393.64</strain>
    </source>
</reference>
<accession>A0A0F4YQY2</accession>
<evidence type="ECO:0000256" key="4">
    <source>
        <dbReference type="PROSITE-ProRule" id="PRU00267"/>
    </source>
</evidence>
<dbReference type="GeneID" id="25317803"/>
<feature type="compositionally biased region" description="Basic and acidic residues" evidence="5">
    <location>
        <begin position="328"/>
        <end position="344"/>
    </location>
</feature>
<dbReference type="PANTHER" id="PTHR10270:SF320">
    <property type="entry name" value="BOX TRANSCRIPTIONAL REGULATOR, PUTATIVE (AFU_ORTHOLOGUE AFUA_4G10820)-RELATED"/>
    <property type="match status" value="1"/>
</dbReference>
<keyword evidence="2 4" id="KW-0238">DNA-binding</keyword>
<dbReference type="PANTHER" id="PTHR10270">
    <property type="entry name" value="SOX TRANSCRIPTION FACTOR"/>
    <property type="match status" value="1"/>
</dbReference>
<evidence type="ECO:0000256" key="5">
    <source>
        <dbReference type="SAM" id="MobiDB-lite"/>
    </source>
</evidence>
<dbReference type="OrthoDB" id="6247875at2759"/>
<feature type="domain" description="HMG box" evidence="6">
    <location>
        <begin position="171"/>
        <end position="239"/>
    </location>
</feature>
<feature type="compositionally biased region" description="Basic and acidic residues" evidence="5">
    <location>
        <begin position="138"/>
        <end position="156"/>
    </location>
</feature>
<dbReference type="STRING" id="1408163.A0A0F4YQY2"/>
<dbReference type="EMBL" id="LASV01000253">
    <property type="protein sequence ID" value="KKA20515.1"/>
    <property type="molecule type" value="Genomic_DNA"/>
</dbReference>
<dbReference type="AlphaFoldDB" id="A0A0F4YQY2"/>
<feature type="region of interest" description="Disordered" evidence="5">
    <location>
        <begin position="129"/>
        <end position="161"/>
    </location>
</feature>
<keyword evidence="8" id="KW-1185">Reference proteome</keyword>
<dbReference type="InterPro" id="IPR009071">
    <property type="entry name" value="HMG_box_dom"/>
</dbReference>
<dbReference type="InterPro" id="IPR050140">
    <property type="entry name" value="SRY-related_HMG-box_TF-like"/>
</dbReference>
<feature type="DNA-binding region" description="HMG box" evidence="4">
    <location>
        <begin position="171"/>
        <end position="239"/>
    </location>
</feature>
<dbReference type="InterPro" id="IPR036910">
    <property type="entry name" value="HMG_box_dom_sf"/>
</dbReference>
<dbReference type="GO" id="GO:0030154">
    <property type="term" value="P:cell differentiation"/>
    <property type="evidence" value="ECO:0007669"/>
    <property type="project" value="TreeGrafter"/>
</dbReference>